<feature type="compositionally biased region" description="Basic and acidic residues" evidence="6">
    <location>
        <begin position="9"/>
        <end position="21"/>
    </location>
</feature>
<evidence type="ECO:0000256" key="3">
    <source>
        <dbReference type="ARBA" id="ARBA00023125"/>
    </source>
</evidence>
<feature type="compositionally biased region" description="Acidic residues" evidence="6">
    <location>
        <begin position="198"/>
        <end position="219"/>
    </location>
</feature>
<proteinExistence type="inferred from homology"/>
<dbReference type="EMBL" id="CAJPEX010002230">
    <property type="protein sequence ID" value="CAG0920681.1"/>
    <property type="molecule type" value="Genomic_DNA"/>
</dbReference>
<dbReference type="InterPro" id="IPR036910">
    <property type="entry name" value="HMG_box_dom_sf"/>
</dbReference>
<dbReference type="Pfam" id="PF09011">
    <property type="entry name" value="HMG_box_2"/>
    <property type="match status" value="1"/>
</dbReference>
<feature type="domain" description="HMG box" evidence="7">
    <location>
        <begin position="109"/>
        <end position="177"/>
    </location>
</feature>
<feature type="DNA-binding region" description="HMG box" evidence="5">
    <location>
        <begin position="109"/>
        <end position="177"/>
    </location>
</feature>
<dbReference type="PROSITE" id="PS50118">
    <property type="entry name" value="HMG_BOX_2"/>
    <property type="match status" value="2"/>
</dbReference>
<dbReference type="SUPFAM" id="SSF47095">
    <property type="entry name" value="HMG-box"/>
    <property type="match status" value="2"/>
</dbReference>
<evidence type="ECO:0000313" key="9">
    <source>
        <dbReference type="Proteomes" id="UP000678499"/>
    </source>
</evidence>
<dbReference type="PANTHER" id="PTHR48112">
    <property type="entry name" value="HIGH MOBILITY GROUP PROTEIN DSP1"/>
    <property type="match status" value="1"/>
</dbReference>
<dbReference type="Pfam" id="PF00505">
    <property type="entry name" value="HMG_box"/>
    <property type="match status" value="1"/>
</dbReference>
<sequence>MKTNASRSSKTEDLEDEEKKKPAGRMSAYAYYLQTCREELRDRFPNDKLDFSQFTRMCNDRWKTMTGDQKARYIHLAKRDSTRFSLEMMIYQEGKSRPIRRWEKDPRRPKRAMSAYLYFCEQERGKLRQEYEDKAMRDISRELGKAWALTPPDVKKKFEKLSEIDKDRYRKEIAEYKMLTKGENRSGKSRCSSRYQGLEDEDSLDEENGMEDMLESSSK</sequence>
<comment type="subcellular location">
    <subcellularLocation>
        <location evidence="1">Nucleus</location>
    </subcellularLocation>
</comment>
<dbReference type="InterPro" id="IPR009071">
    <property type="entry name" value="HMG_box_dom"/>
</dbReference>
<feature type="domain" description="HMG box" evidence="7">
    <location>
        <begin position="22"/>
        <end position="92"/>
    </location>
</feature>
<keyword evidence="9" id="KW-1185">Reference proteome</keyword>
<keyword evidence="4 5" id="KW-0539">Nucleus</keyword>
<dbReference type="Proteomes" id="UP000678499">
    <property type="component" value="Unassembled WGS sequence"/>
</dbReference>
<feature type="region of interest" description="Disordered" evidence="6">
    <location>
        <begin position="1"/>
        <end position="23"/>
    </location>
</feature>
<name>A0A7R9GGQ9_9CRUS</name>
<feature type="region of interest" description="Disordered" evidence="6">
    <location>
        <begin position="181"/>
        <end position="219"/>
    </location>
</feature>
<gene>
    <name evidence="8" type="ORF">NMOB1V02_LOCUS8188</name>
</gene>
<dbReference type="SMART" id="SM00398">
    <property type="entry name" value="HMG"/>
    <property type="match status" value="2"/>
</dbReference>
<evidence type="ECO:0000313" key="8">
    <source>
        <dbReference type="EMBL" id="CAD7280529.1"/>
    </source>
</evidence>
<dbReference type="PANTHER" id="PTHR48112:SF32">
    <property type="entry name" value="HIGH MOBILITY GROUP PROTEIN B3"/>
    <property type="match status" value="1"/>
</dbReference>
<reference evidence="8" key="1">
    <citation type="submission" date="2020-11" db="EMBL/GenBank/DDBJ databases">
        <authorList>
            <person name="Tran Van P."/>
        </authorList>
    </citation>
    <scope>NUCLEOTIDE SEQUENCE</scope>
</reference>
<evidence type="ECO:0000256" key="1">
    <source>
        <dbReference type="ARBA" id="ARBA00004123"/>
    </source>
</evidence>
<dbReference type="PRINTS" id="PR00886">
    <property type="entry name" value="HIGHMOBLTY12"/>
</dbReference>
<evidence type="ECO:0000259" key="7">
    <source>
        <dbReference type="PROSITE" id="PS50118"/>
    </source>
</evidence>
<evidence type="ECO:0000256" key="5">
    <source>
        <dbReference type="PROSITE-ProRule" id="PRU00267"/>
    </source>
</evidence>
<dbReference type="Gene3D" id="1.10.30.10">
    <property type="entry name" value="High mobility group box domain"/>
    <property type="match status" value="2"/>
</dbReference>
<dbReference type="EMBL" id="OA884267">
    <property type="protein sequence ID" value="CAD7280529.1"/>
    <property type="molecule type" value="Genomic_DNA"/>
</dbReference>
<dbReference type="CDD" id="cd21978">
    <property type="entry name" value="HMG-box_HMGB_rpt1"/>
    <property type="match status" value="1"/>
</dbReference>
<dbReference type="OrthoDB" id="1919336at2759"/>
<evidence type="ECO:0000256" key="2">
    <source>
        <dbReference type="ARBA" id="ARBA00008774"/>
    </source>
</evidence>
<accession>A0A7R9GGQ9</accession>
<keyword evidence="3 5" id="KW-0238">DNA-binding</keyword>
<organism evidence="8">
    <name type="scientific">Notodromas monacha</name>
    <dbReference type="NCBI Taxonomy" id="399045"/>
    <lineage>
        <taxon>Eukaryota</taxon>
        <taxon>Metazoa</taxon>
        <taxon>Ecdysozoa</taxon>
        <taxon>Arthropoda</taxon>
        <taxon>Crustacea</taxon>
        <taxon>Oligostraca</taxon>
        <taxon>Ostracoda</taxon>
        <taxon>Podocopa</taxon>
        <taxon>Podocopida</taxon>
        <taxon>Cypridocopina</taxon>
        <taxon>Cypridoidea</taxon>
        <taxon>Cyprididae</taxon>
        <taxon>Notodromas</taxon>
    </lineage>
</organism>
<dbReference type="GO" id="GO:0005634">
    <property type="term" value="C:nucleus"/>
    <property type="evidence" value="ECO:0007669"/>
    <property type="project" value="UniProtKB-SubCell"/>
</dbReference>
<comment type="similarity">
    <text evidence="2">Belongs to the HMGB family.</text>
</comment>
<feature type="DNA-binding region" description="HMG box" evidence="5">
    <location>
        <begin position="22"/>
        <end position="92"/>
    </location>
</feature>
<dbReference type="GO" id="GO:0003677">
    <property type="term" value="F:DNA binding"/>
    <property type="evidence" value="ECO:0007669"/>
    <property type="project" value="UniProtKB-UniRule"/>
</dbReference>
<dbReference type="AlphaFoldDB" id="A0A7R9GGQ9"/>
<evidence type="ECO:0000256" key="6">
    <source>
        <dbReference type="SAM" id="MobiDB-lite"/>
    </source>
</evidence>
<dbReference type="InterPro" id="IPR050342">
    <property type="entry name" value="HMGB"/>
</dbReference>
<protein>
    <recommendedName>
        <fullName evidence="7">HMG box domain-containing protein</fullName>
    </recommendedName>
</protein>
<evidence type="ECO:0000256" key="4">
    <source>
        <dbReference type="ARBA" id="ARBA00023242"/>
    </source>
</evidence>